<evidence type="ECO:0000313" key="1">
    <source>
        <dbReference type="EMBL" id="CAG8850495.1"/>
    </source>
</evidence>
<gene>
    <name evidence="1" type="ORF">RPERSI_LOCUS36124</name>
</gene>
<protein>
    <submittedName>
        <fullName evidence="1">34038_t:CDS:1</fullName>
    </submittedName>
</protein>
<keyword evidence="2" id="KW-1185">Reference proteome</keyword>
<organism evidence="1 2">
    <name type="scientific">Racocetra persica</name>
    <dbReference type="NCBI Taxonomy" id="160502"/>
    <lineage>
        <taxon>Eukaryota</taxon>
        <taxon>Fungi</taxon>
        <taxon>Fungi incertae sedis</taxon>
        <taxon>Mucoromycota</taxon>
        <taxon>Glomeromycotina</taxon>
        <taxon>Glomeromycetes</taxon>
        <taxon>Diversisporales</taxon>
        <taxon>Gigasporaceae</taxon>
        <taxon>Racocetra</taxon>
    </lineage>
</organism>
<feature type="non-terminal residue" evidence="1">
    <location>
        <position position="166"/>
    </location>
</feature>
<comment type="caution">
    <text evidence="1">The sequence shown here is derived from an EMBL/GenBank/DDBJ whole genome shotgun (WGS) entry which is preliminary data.</text>
</comment>
<dbReference type="EMBL" id="CAJVQC010171048">
    <property type="protein sequence ID" value="CAG8850495.1"/>
    <property type="molecule type" value="Genomic_DNA"/>
</dbReference>
<feature type="non-terminal residue" evidence="1">
    <location>
        <position position="1"/>
    </location>
</feature>
<proteinExistence type="predicted"/>
<sequence length="166" mass="19448">SLGKWAREHVNNQTMSEIIKSIENVTNYLWSVVSFLKDNRVQGEIQNMQITFSYSTTVDVQNAKKISCSCTYHQIAFLKLMEKPFIQLVNNYNNYENAYIKERGKFFKGLLLDSLPFGMFSKLLQLFKPLEHITCSIRKMAMKEYLNLVDRIVINADNMLKELQFN</sequence>
<accession>A0ACA9SW30</accession>
<dbReference type="Proteomes" id="UP000789920">
    <property type="component" value="Unassembled WGS sequence"/>
</dbReference>
<name>A0ACA9SW30_9GLOM</name>
<reference evidence="1" key="1">
    <citation type="submission" date="2021-06" db="EMBL/GenBank/DDBJ databases">
        <authorList>
            <person name="Kallberg Y."/>
            <person name="Tangrot J."/>
            <person name="Rosling A."/>
        </authorList>
    </citation>
    <scope>NUCLEOTIDE SEQUENCE</scope>
    <source>
        <strain evidence="1">MA461A</strain>
    </source>
</reference>
<evidence type="ECO:0000313" key="2">
    <source>
        <dbReference type="Proteomes" id="UP000789920"/>
    </source>
</evidence>